<accession>A0A080ZMX5</accession>
<dbReference type="EMBL" id="ANJA01002802">
    <property type="protein sequence ID" value="ETO67986.1"/>
    <property type="molecule type" value="Genomic_DNA"/>
</dbReference>
<dbReference type="AlphaFoldDB" id="A0A080ZMX5"/>
<name>A0A080ZMX5_PHYNI</name>
<proteinExistence type="predicted"/>
<sequence>MPTSIRPPHCWQRRRIASAPVDQNLARANEVVADQSLPRQASRLPKKNFHGPSTPAIGPSGGTGGPAPLGDCPPTRDREVLDGQTSEDEVPYDGGGHADDGHVKRFLRSKMSAPTRKKKKEEEPQEPLSTTKLPTPTRRLEWLSHDPHRTNGGVDRTAPQGLTG</sequence>
<protein>
    <submittedName>
        <fullName evidence="2">Uncharacterized protein</fullName>
    </submittedName>
</protein>
<dbReference type="Proteomes" id="UP000028582">
    <property type="component" value="Unassembled WGS sequence"/>
</dbReference>
<evidence type="ECO:0000313" key="2">
    <source>
        <dbReference type="EMBL" id="ETO67986.1"/>
    </source>
</evidence>
<gene>
    <name evidence="2" type="ORF">F444_15170</name>
</gene>
<reference evidence="2 3" key="1">
    <citation type="submission" date="2013-11" db="EMBL/GenBank/DDBJ databases">
        <title>The Genome Sequence of Phytophthora parasitica P1976.</title>
        <authorList>
            <consortium name="The Broad Institute Genomics Platform"/>
            <person name="Russ C."/>
            <person name="Tyler B."/>
            <person name="Panabieres F."/>
            <person name="Shan W."/>
            <person name="Tripathy S."/>
            <person name="Grunwald N."/>
            <person name="Machado M."/>
            <person name="Johnson C.S."/>
            <person name="Walker B."/>
            <person name="Young S."/>
            <person name="Zeng Q."/>
            <person name="Gargeya S."/>
            <person name="Fitzgerald M."/>
            <person name="Haas B."/>
            <person name="Abouelleil A."/>
            <person name="Allen A.W."/>
            <person name="Alvarado L."/>
            <person name="Arachchi H.M."/>
            <person name="Berlin A.M."/>
            <person name="Chapman S.B."/>
            <person name="Gainer-Dewar J."/>
            <person name="Goldberg J."/>
            <person name="Griggs A."/>
            <person name="Gujja S."/>
            <person name="Hansen M."/>
            <person name="Howarth C."/>
            <person name="Imamovic A."/>
            <person name="Ireland A."/>
            <person name="Larimer J."/>
            <person name="McCowan C."/>
            <person name="Murphy C."/>
            <person name="Pearson M."/>
            <person name="Poon T.W."/>
            <person name="Priest M."/>
            <person name="Roberts A."/>
            <person name="Saif S."/>
            <person name="Shea T."/>
            <person name="Sisk P."/>
            <person name="Sykes S."/>
            <person name="Wortman J."/>
            <person name="Nusbaum C."/>
            <person name="Birren B."/>
        </authorList>
    </citation>
    <scope>NUCLEOTIDE SEQUENCE [LARGE SCALE GENOMIC DNA]</scope>
    <source>
        <strain evidence="2 3">P1976</strain>
    </source>
</reference>
<comment type="caution">
    <text evidence="2">The sequence shown here is derived from an EMBL/GenBank/DDBJ whole genome shotgun (WGS) entry which is preliminary data.</text>
</comment>
<feature type="compositionally biased region" description="Basic and acidic residues" evidence="1">
    <location>
        <begin position="138"/>
        <end position="149"/>
    </location>
</feature>
<evidence type="ECO:0000313" key="3">
    <source>
        <dbReference type="Proteomes" id="UP000028582"/>
    </source>
</evidence>
<organism evidence="2 3">
    <name type="scientific">Phytophthora nicotianae P1976</name>
    <dbReference type="NCBI Taxonomy" id="1317066"/>
    <lineage>
        <taxon>Eukaryota</taxon>
        <taxon>Sar</taxon>
        <taxon>Stramenopiles</taxon>
        <taxon>Oomycota</taxon>
        <taxon>Peronosporomycetes</taxon>
        <taxon>Peronosporales</taxon>
        <taxon>Peronosporaceae</taxon>
        <taxon>Phytophthora</taxon>
    </lineage>
</organism>
<evidence type="ECO:0000256" key="1">
    <source>
        <dbReference type="SAM" id="MobiDB-lite"/>
    </source>
</evidence>
<feature type="region of interest" description="Disordered" evidence="1">
    <location>
        <begin position="1"/>
        <end position="164"/>
    </location>
</feature>